<sequence>MGFEQFGIISFTGVTKAEQFVEFLKNNELRGTVCKSCGAKFFPPRSDCDKCLSNDMDWFGISGEGTLITFTKAMYAPAGFEKDVPYLLGVAEFADGIKVFGRLDKSLPDDAVKAGMKVKLQVVSLEGDRLSYQLTAA</sequence>
<organism evidence="3 4">
    <name type="scientific">Desulfomonile tiedjei (strain ATCC 49306 / DSM 6799 / DCB-1)</name>
    <dbReference type="NCBI Taxonomy" id="706587"/>
    <lineage>
        <taxon>Bacteria</taxon>
        <taxon>Pseudomonadati</taxon>
        <taxon>Thermodesulfobacteriota</taxon>
        <taxon>Desulfomonilia</taxon>
        <taxon>Desulfomonilales</taxon>
        <taxon>Desulfomonilaceae</taxon>
        <taxon>Desulfomonile</taxon>
    </lineage>
</organism>
<dbReference type="AlphaFoldDB" id="I4C6E2"/>
<dbReference type="Pfam" id="PF01796">
    <property type="entry name" value="OB_ChsH2_C"/>
    <property type="match status" value="1"/>
</dbReference>
<dbReference type="KEGG" id="dti:Desti_2451"/>
<reference evidence="4" key="1">
    <citation type="submission" date="2012-06" db="EMBL/GenBank/DDBJ databases">
        <title>Complete sequence of chromosome of Desulfomonile tiedjei DSM 6799.</title>
        <authorList>
            <person name="Lucas S."/>
            <person name="Copeland A."/>
            <person name="Lapidus A."/>
            <person name="Glavina del Rio T."/>
            <person name="Dalin E."/>
            <person name="Tice H."/>
            <person name="Bruce D."/>
            <person name="Goodwin L."/>
            <person name="Pitluck S."/>
            <person name="Peters L."/>
            <person name="Ovchinnikova G."/>
            <person name="Zeytun A."/>
            <person name="Lu M."/>
            <person name="Kyrpides N."/>
            <person name="Mavromatis K."/>
            <person name="Ivanova N."/>
            <person name="Brettin T."/>
            <person name="Detter J.C."/>
            <person name="Han C."/>
            <person name="Larimer F."/>
            <person name="Land M."/>
            <person name="Hauser L."/>
            <person name="Markowitz V."/>
            <person name="Cheng J.-F."/>
            <person name="Hugenholtz P."/>
            <person name="Woyke T."/>
            <person name="Wu D."/>
            <person name="Spring S."/>
            <person name="Schroeder M."/>
            <person name="Brambilla E."/>
            <person name="Klenk H.-P."/>
            <person name="Eisen J.A."/>
        </authorList>
    </citation>
    <scope>NUCLEOTIDE SEQUENCE [LARGE SCALE GENOMIC DNA]</scope>
    <source>
        <strain evidence="4">ATCC 49306 / DSM 6799 / DCB-1</strain>
    </source>
</reference>
<evidence type="ECO:0000313" key="4">
    <source>
        <dbReference type="Proteomes" id="UP000006055"/>
    </source>
</evidence>
<dbReference type="InterPro" id="IPR002878">
    <property type="entry name" value="ChsH2_C"/>
</dbReference>
<dbReference type="PANTHER" id="PTHR34075">
    <property type="entry name" value="BLR3430 PROTEIN"/>
    <property type="match status" value="1"/>
</dbReference>
<dbReference type="HOGENOM" id="CLU_119412_0_0_7"/>
<feature type="domain" description="ChsH2 C-terminal OB-fold" evidence="1">
    <location>
        <begin position="61"/>
        <end position="121"/>
    </location>
</feature>
<evidence type="ECO:0000313" key="3">
    <source>
        <dbReference type="EMBL" id="AFM25133.1"/>
    </source>
</evidence>
<accession>I4C6E2</accession>
<dbReference type="STRING" id="706587.Desti_2451"/>
<feature type="domain" description="ChsH2 rubredoxin-like zinc ribbon" evidence="2">
    <location>
        <begin position="24"/>
        <end position="56"/>
    </location>
</feature>
<dbReference type="InterPro" id="IPR052513">
    <property type="entry name" value="Thioester_dehydratase-like"/>
</dbReference>
<evidence type="ECO:0000259" key="2">
    <source>
        <dbReference type="Pfam" id="PF12172"/>
    </source>
</evidence>
<dbReference type="Pfam" id="PF12172">
    <property type="entry name" value="zf-ChsH2"/>
    <property type="match status" value="1"/>
</dbReference>
<protein>
    <submittedName>
        <fullName evidence="3">Putative nucleic-acid-binding protein containing a Zn-ribbon</fullName>
    </submittedName>
</protein>
<dbReference type="Gene3D" id="6.10.30.10">
    <property type="match status" value="1"/>
</dbReference>
<name>I4C6E2_DESTA</name>
<evidence type="ECO:0000259" key="1">
    <source>
        <dbReference type="Pfam" id="PF01796"/>
    </source>
</evidence>
<proteinExistence type="predicted"/>
<dbReference type="Proteomes" id="UP000006055">
    <property type="component" value="Chromosome"/>
</dbReference>
<dbReference type="EMBL" id="CP003360">
    <property type="protein sequence ID" value="AFM25133.1"/>
    <property type="molecule type" value="Genomic_DNA"/>
</dbReference>
<dbReference type="PANTHER" id="PTHR34075:SF5">
    <property type="entry name" value="BLR3430 PROTEIN"/>
    <property type="match status" value="1"/>
</dbReference>
<dbReference type="eggNOG" id="COG1545">
    <property type="taxonomic scope" value="Bacteria"/>
</dbReference>
<keyword evidence="4" id="KW-1185">Reference proteome</keyword>
<dbReference type="RefSeq" id="WP_014810275.1">
    <property type="nucleotide sequence ID" value="NC_018025.1"/>
</dbReference>
<dbReference type="OrthoDB" id="5514845at2"/>
<dbReference type="SUPFAM" id="SSF50249">
    <property type="entry name" value="Nucleic acid-binding proteins"/>
    <property type="match status" value="1"/>
</dbReference>
<gene>
    <name evidence="3" type="ordered locus">Desti_2451</name>
</gene>
<dbReference type="InterPro" id="IPR012340">
    <property type="entry name" value="NA-bd_OB-fold"/>
</dbReference>
<dbReference type="InterPro" id="IPR022002">
    <property type="entry name" value="ChsH2_Znr"/>
</dbReference>